<evidence type="ECO:0000256" key="4">
    <source>
        <dbReference type="ARBA" id="ARBA00022777"/>
    </source>
</evidence>
<dbReference type="PANTHER" id="PTHR24421:SF10">
    <property type="entry name" value="NITRATE_NITRITE SENSOR PROTEIN NARQ"/>
    <property type="match status" value="1"/>
</dbReference>
<gene>
    <name evidence="9" type="ORF">T190607A01A_40314</name>
</gene>
<protein>
    <recommendedName>
        <fullName evidence="2">histidine kinase</fullName>
        <ecNumber evidence="2">2.7.13.3</ecNumber>
    </recommendedName>
</protein>
<dbReference type="Pfam" id="PF07696">
    <property type="entry name" value="7TMR-DISMED2"/>
    <property type="match status" value="1"/>
</dbReference>
<dbReference type="InterPro" id="IPR050482">
    <property type="entry name" value="Sensor_HK_TwoCompSys"/>
</dbReference>
<keyword evidence="4 9" id="KW-0418">Kinase</keyword>
<keyword evidence="10" id="KW-1185">Reference proteome</keyword>
<evidence type="ECO:0000256" key="6">
    <source>
        <dbReference type="SAM" id="Phobius"/>
    </source>
</evidence>
<sequence length="607" mass="70913">MLIRKLLLCLVILITSAINAQSNRSELYSTMSYYTSPGDSLSFSDVILKFKEGEFKSDKDFKIYQRLSNKEWWFHFPVENKNNSNSYKYLTLSYPYLSMGKVYYKKGEHIDSLHTTSYDKHFPFKFLFYRHPVWKIPIKDSQITEVFLKVKNDSSRARMEFHLEDENEFLKRLEIEYIFFGVFISLILSMVIILLYFSILKKEYSVIFYAIYVALMLIEFLAGKGLGIQFLWNDSIFLIHSSRSFSQTLGVFFIGLFYINFYRLEKQDKFSRNVFRIGTYITVPLILIYIYKSFFGGLTTYYLYVWIILKLIILSWFINHIYLTIKGRIPKYLIIGFSLPIIVLIIAQSINPSVNSNDVLVYGSINVYYLALIAEVLIFIRYIFSAVIASQKKYTELKKVTNELQLNFQKNILKSQEKERSKLLGNVHDSFGGYLEALKLRLLNKSENSPEKVKEILDSFDKEYRYLLNSLYSPKINSENFIENLIDFFDKINKLTNNPITHKFSLEESELPPEKCLHIYRIISELTTNAIKYSKASEIKVNISESKGKVIIVQVSDNGIGFDVNSTKKSSYGLNSIRERVEIMNGEFNIDSIKNSGTTITIRIPEK</sequence>
<dbReference type="InterPro" id="IPR003594">
    <property type="entry name" value="HATPase_dom"/>
</dbReference>
<keyword evidence="6" id="KW-1133">Transmembrane helix</keyword>
<dbReference type="EMBL" id="CAXIXY010000006">
    <property type="protein sequence ID" value="CAL2091930.1"/>
    <property type="molecule type" value="Genomic_DNA"/>
</dbReference>
<dbReference type="InterPro" id="IPR005467">
    <property type="entry name" value="His_kinase_dom"/>
</dbReference>
<dbReference type="GO" id="GO:0016301">
    <property type="term" value="F:kinase activity"/>
    <property type="evidence" value="ECO:0007669"/>
    <property type="project" value="UniProtKB-KW"/>
</dbReference>
<feature type="transmembrane region" description="Helical" evidence="6">
    <location>
        <begin position="206"/>
        <end position="232"/>
    </location>
</feature>
<dbReference type="Proteomes" id="UP001497416">
    <property type="component" value="Unassembled WGS sequence"/>
</dbReference>
<evidence type="ECO:0000259" key="8">
    <source>
        <dbReference type="PROSITE" id="PS50109"/>
    </source>
</evidence>
<dbReference type="SMART" id="SM00387">
    <property type="entry name" value="HATPase_c"/>
    <property type="match status" value="1"/>
</dbReference>
<comment type="catalytic activity">
    <reaction evidence="1">
        <text>ATP + protein L-histidine = ADP + protein N-phospho-L-histidine.</text>
        <dbReference type="EC" id="2.7.13.3"/>
    </reaction>
</comment>
<organism evidence="9 10">
    <name type="scientific">Tenacibaculum platacis</name>
    <dbReference type="NCBI Taxonomy" id="3137852"/>
    <lineage>
        <taxon>Bacteria</taxon>
        <taxon>Pseudomonadati</taxon>
        <taxon>Bacteroidota</taxon>
        <taxon>Flavobacteriia</taxon>
        <taxon>Flavobacteriales</taxon>
        <taxon>Flavobacteriaceae</taxon>
        <taxon>Tenacibaculum</taxon>
    </lineage>
</organism>
<evidence type="ECO:0000256" key="5">
    <source>
        <dbReference type="ARBA" id="ARBA00023012"/>
    </source>
</evidence>
<name>A0ABM9P4P4_9FLAO</name>
<comment type="caution">
    <text evidence="9">The sequence shown here is derived from an EMBL/GenBank/DDBJ whole genome shotgun (WGS) entry which is preliminary data.</text>
</comment>
<feature type="transmembrane region" description="Helical" evidence="6">
    <location>
        <begin position="177"/>
        <end position="199"/>
    </location>
</feature>
<feature type="transmembrane region" description="Helical" evidence="6">
    <location>
        <begin position="303"/>
        <end position="322"/>
    </location>
</feature>
<evidence type="ECO:0000256" key="3">
    <source>
        <dbReference type="ARBA" id="ARBA00022679"/>
    </source>
</evidence>
<feature type="transmembrane region" description="Helical" evidence="6">
    <location>
        <begin position="367"/>
        <end position="389"/>
    </location>
</feature>
<feature type="domain" description="Histidine kinase" evidence="8">
    <location>
        <begin position="519"/>
        <end position="607"/>
    </location>
</feature>
<feature type="transmembrane region" description="Helical" evidence="6">
    <location>
        <begin position="244"/>
        <end position="262"/>
    </location>
</feature>
<keyword evidence="6" id="KW-0812">Transmembrane</keyword>
<feature type="transmembrane region" description="Helical" evidence="6">
    <location>
        <begin position="329"/>
        <end position="347"/>
    </location>
</feature>
<dbReference type="InterPro" id="IPR011622">
    <property type="entry name" value="7TMR_DISM_rcpt_extracell_dom2"/>
</dbReference>
<dbReference type="Pfam" id="PF02518">
    <property type="entry name" value="HATPase_c"/>
    <property type="match status" value="1"/>
</dbReference>
<dbReference type="Pfam" id="PF07695">
    <property type="entry name" value="7TMR-DISM_7TM"/>
    <property type="match status" value="1"/>
</dbReference>
<evidence type="ECO:0000256" key="2">
    <source>
        <dbReference type="ARBA" id="ARBA00012438"/>
    </source>
</evidence>
<keyword evidence="3" id="KW-0808">Transferase</keyword>
<dbReference type="InterPro" id="IPR011623">
    <property type="entry name" value="7TMR_DISM_rcpt_extracell_dom1"/>
</dbReference>
<evidence type="ECO:0000313" key="10">
    <source>
        <dbReference type="Proteomes" id="UP001497416"/>
    </source>
</evidence>
<feature type="chain" id="PRO_5045550693" description="histidine kinase" evidence="7">
    <location>
        <begin position="21"/>
        <end position="607"/>
    </location>
</feature>
<dbReference type="Gene3D" id="3.30.565.10">
    <property type="entry name" value="Histidine kinase-like ATPase, C-terminal domain"/>
    <property type="match status" value="1"/>
</dbReference>
<dbReference type="SUPFAM" id="SSF55874">
    <property type="entry name" value="ATPase domain of HSP90 chaperone/DNA topoisomerase II/histidine kinase"/>
    <property type="match status" value="1"/>
</dbReference>
<reference evidence="9 10" key="1">
    <citation type="submission" date="2024-05" db="EMBL/GenBank/DDBJ databases">
        <authorList>
            <person name="Duchaud E."/>
        </authorList>
    </citation>
    <scope>NUCLEOTIDE SEQUENCE [LARGE SCALE GENOMIC DNA]</scope>
    <source>
        <strain evidence="9">Ena-SAMPLE-TAB-13-05-2024-13:56:06:370-140302</strain>
    </source>
</reference>
<evidence type="ECO:0000313" key="9">
    <source>
        <dbReference type="EMBL" id="CAL2091930.1"/>
    </source>
</evidence>
<evidence type="ECO:0000256" key="1">
    <source>
        <dbReference type="ARBA" id="ARBA00000085"/>
    </source>
</evidence>
<keyword evidence="5" id="KW-0902">Two-component regulatory system</keyword>
<dbReference type="EC" id="2.7.13.3" evidence="2"/>
<dbReference type="PANTHER" id="PTHR24421">
    <property type="entry name" value="NITRATE/NITRITE SENSOR PROTEIN NARX-RELATED"/>
    <property type="match status" value="1"/>
</dbReference>
<accession>A0ABM9P4P4</accession>
<dbReference type="CDD" id="cd16917">
    <property type="entry name" value="HATPase_UhpB-NarQ-NarX-like"/>
    <property type="match status" value="1"/>
</dbReference>
<keyword evidence="6" id="KW-0472">Membrane</keyword>
<dbReference type="PROSITE" id="PS50109">
    <property type="entry name" value="HIS_KIN"/>
    <property type="match status" value="1"/>
</dbReference>
<feature type="transmembrane region" description="Helical" evidence="6">
    <location>
        <begin position="274"/>
        <end position="291"/>
    </location>
</feature>
<evidence type="ECO:0000256" key="7">
    <source>
        <dbReference type="SAM" id="SignalP"/>
    </source>
</evidence>
<proteinExistence type="predicted"/>
<feature type="signal peptide" evidence="7">
    <location>
        <begin position="1"/>
        <end position="20"/>
    </location>
</feature>
<dbReference type="InterPro" id="IPR036890">
    <property type="entry name" value="HATPase_C_sf"/>
</dbReference>
<keyword evidence="7" id="KW-0732">Signal</keyword>
<dbReference type="Gene3D" id="2.60.40.2380">
    <property type="match status" value="1"/>
</dbReference>